<dbReference type="SUPFAM" id="SSF52738">
    <property type="entry name" value="Methylesterase CheB, C-terminal domain"/>
    <property type="match status" value="1"/>
</dbReference>
<comment type="caution">
    <text evidence="14">The sequence shown here is derived from an EMBL/GenBank/DDBJ whole genome shotgun (WGS) entry which is preliminary data.</text>
</comment>
<dbReference type="InterPro" id="IPR022642">
    <property type="entry name" value="CheR_C"/>
</dbReference>
<dbReference type="PANTHER" id="PTHR24422:SF27">
    <property type="entry name" value="PROTEIN-GLUTAMATE O-METHYLTRANSFERASE"/>
    <property type="match status" value="1"/>
</dbReference>
<dbReference type="RefSeq" id="WP_243144920.1">
    <property type="nucleotide sequence ID" value="NZ_BLJE01000002.1"/>
</dbReference>
<evidence type="ECO:0000256" key="11">
    <source>
        <dbReference type="SAM" id="Coils"/>
    </source>
</evidence>
<dbReference type="PROSITE" id="PS50123">
    <property type="entry name" value="CHER"/>
    <property type="match status" value="1"/>
</dbReference>
<dbReference type="SUPFAM" id="SSF53335">
    <property type="entry name" value="S-adenosyl-L-methionine-dependent methyltransferases"/>
    <property type="match status" value="1"/>
</dbReference>
<dbReference type="InterPro" id="IPR022641">
    <property type="entry name" value="CheR_N"/>
</dbReference>
<comment type="catalytic activity">
    <reaction evidence="1">
        <text>ATP + protein L-histidine = ADP + protein N-phospho-L-histidine.</text>
        <dbReference type="EC" id="2.7.13.3"/>
    </reaction>
</comment>
<dbReference type="PANTHER" id="PTHR24422">
    <property type="entry name" value="CHEMOTAXIS PROTEIN METHYLTRANSFERASE"/>
    <property type="match status" value="1"/>
</dbReference>
<dbReference type="GO" id="GO:0008983">
    <property type="term" value="F:protein-glutamate O-methyltransferase activity"/>
    <property type="evidence" value="ECO:0007669"/>
    <property type="project" value="UniProtKB-EC"/>
</dbReference>
<gene>
    <name evidence="14" type="ORF">KIN_27280</name>
</gene>
<keyword evidence="10" id="KW-0145">Chemotaxis</keyword>
<evidence type="ECO:0000256" key="7">
    <source>
        <dbReference type="ARBA" id="ARBA00022741"/>
    </source>
</evidence>
<keyword evidence="15" id="KW-1185">Reference proteome</keyword>
<dbReference type="GO" id="GO:0000156">
    <property type="term" value="F:phosphorelay response regulator activity"/>
    <property type="evidence" value="ECO:0007669"/>
    <property type="project" value="InterPro"/>
</dbReference>
<evidence type="ECO:0000256" key="10">
    <source>
        <dbReference type="PROSITE-ProRule" id="PRU00050"/>
    </source>
</evidence>
<dbReference type="EMBL" id="BLJE01000002">
    <property type="protein sequence ID" value="GFE65654.1"/>
    <property type="molecule type" value="Genomic_DNA"/>
</dbReference>
<dbReference type="InterPro" id="IPR013656">
    <property type="entry name" value="PAS_4"/>
</dbReference>
<dbReference type="Gene3D" id="1.10.155.10">
    <property type="entry name" value="Chemotaxis receptor methyltransferase CheR, N-terminal domain"/>
    <property type="match status" value="1"/>
</dbReference>
<dbReference type="InterPro" id="IPR000673">
    <property type="entry name" value="Sig_transdc_resp-reg_Me-estase"/>
</dbReference>
<feature type="active site" evidence="10">
    <location>
        <position position="141"/>
    </location>
</feature>
<dbReference type="GO" id="GO:0008984">
    <property type="term" value="F:protein-glutamate methylesterase activity"/>
    <property type="evidence" value="ECO:0007669"/>
    <property type="project" value="InterPro"/>
</dbReference>
<dbReference type="Gene3D" id="3.30.450.20">
    <property type="entry name" value="PAS domain"/>
    <property type="match status" value="2"/>
</dbReference>
<dbReference type="Gene3D" id="3.40.50.150">
    <property type="entry name" value="Vaccinia Virus protein VP39"/>
    <property type="match status" value="1"/>
</dbReference>
<dbReference type="Pfam" id="PF01739">
    <property type="entry name" value="CheR"/>
    <property type="match status" value="1"/>
</dbReference>
<evidence type="ECO:0000256" key="8">
    <source>
        <dbReference type="ARBA" id="ARBA00022777"/>
    </source>
</evidence>
<keyword evidence="4" id="KW-0489">Methyltransferase</keyword>
<evidence type="ECO:0000256" key="3">
    <source>
        <dbReference type="ARBA" id="ARBA00022553"/>
    </source>
</evidence>
<dbReference type="GO" id="GO:0006935">
    <property type="term" value="P:chemotaxis"/>
    <property type="evidence" value="ECO:0007669"/>
    <property type="project" value="UniProtKB-UniRule"/>
</dbReference>
<keyword evidence="6" id="KW-0949">S-adenosyl-L-methionine</keyword>
<feature type="active site" evidence="10">
    <location>
        <position position="49"/>
    </location>
</feature>
<dbReference type="AlphaFoldDB" id="A0A6N6JHQ9"/>
<keyword evidence="7" id="KW-0547">Nucleotide-binding</keyword>
<evidence type="ECO:0000259" key="12">
    <source>
        <dbReference type="PROSITE" id="PS50122"/>
    </source>
</evidence>
<dbReference type="GO" id="GO:0032259">
    <property type="term" value="P:methylation"/>
    <property type="evidence" value="ECO:0007669"/>
    <property type="project" value="UniProtKB-KW"/>
</dbReference>
<evidence type="ECO:0000256" key="9">
    <source>
        <dbReference type="ARBA" id="ARBA00022840"/>
    </source>
</evidence>
<dbReference type="InterPro" id="IPR035909">
    <property type="entry name" value="CheB_C"/>
</dbReference>
<feature type="active site" evidence="10">
    <location>
        <position position="22"/>
    </location>
</feature>
<keyword evidence="10" id="KW-0378">Hydrolase</keyword>
<dbReference type="InterPro" id="IPR050903">
    <property type="entry name" value="Bact_Chemotaxis_MeTrfase"/>
</dbReference>
<dbReference type="InterPro" id="IPR011102">
    <property type="entry name" value="Sig_transdc_His_kinase_HWE"/>
</dbReference>
<comment type="catalytic activity">
    <reaction evidence="2">
        <text>L-glutamyl-[protein] + S-adenosyl-L-methionine = [protein]-L-glutamate 5-O-methyl ester + S-adenosyl-L-homocysteine</text>
        <dbReference type="Rhea" id="RHEA:24452"/>
        <dbReference type="Rhea" id="RHEA-COMP:10208"/>
        <dbReference type="Rhea" id="RHEA-COMP:10311"/>
        <dbReference type="ChEBI" id="CHEBI:29973"/>
        <dbReference type="ChEBI" id="CHEBI:57856"/>
        <dbReference type="ChEBI" id="CHEBI:59789"/>
        <dbReference type="ChEBI" id="CHEBI:82795"/>
        <dbReference type="EC" id="2.1.1.80"/>
    </reaction>
</comment>
<dbReference type="GO" id="GO:0005737">
    <property type="term" value="C:cytoplasm"/>
    <property type="evidence" value="ECO:0007669"/>
    <property type="project" value="InterPro"/>
</dbReference>
<dbReference type="Gene3D" id="3.30.565.10">
    <property type="entry name" value="Histidine kinase-like ATPase, C-terminal domain"/>
    <property type="match status" value="1"/>
</dbReference>
<dbReference type="SUPFAM" id="SSF55785">
    <property type="entry name" value="PYP-like sensor domain (PAS domain)"/>
    <property type="match status" value="1"/>
</dbReference>
<dbReference type="InterPro" id="IPR000780">
    <property type="entry name" value="CheR_MeTrfase"/>
</dbReference>
<dbReference type="InterPro" id="IPR036890">
    <property type="entry name" value="HATPase_C_sf"/>
</dbReference>
<evidence type="ECO:0000313" key="14">
    <source>
        <dbReference type="EMBL" id="GFE65654.1"/>
    </source>
</evidence>
<dbReference type="SMART" id="SM00138">
    <property type="entry name" value="MeTrc"/>
    <property type="match status" value="1"/>
</dbReference>
<evidence type="ECO:0000259" key="13">
    <source>
        <dbReference type="PROSITE" id="PS50123"/>
    </source>
</evidence>
<dbReference type="SMART" id="SM00911">
    <property type="entry name" value="HWE_HK"/>
    <property type="match status" value="1"/>
</dbReference>
<evidence type="ECO:0000256" key="4">
    <source>
        <dbReference type="ARBA" id="ARBA00022603"/>
    </source>
</evidence>
<dbReference type="InterPro" id="IPR029063">
    <property type="entry name" value="SAM-dependent_MTases_sf"/>
</dbReference>
<keyword evidence="9" id="KW-0067">ATP-binding</keyword>
<feature type="coiled-coil region" evidence="11">
    <location>
        <begin position="634"/>
        <end position="693"/>
    </location>
</feature>
<evidence type="ECO:0000313" key="15">
    <source>
        <dbReference type="Proteomes" id="UP000436822"/>
    </source>
</evidence>
<dbReference type="PROSITE" id="PS50122">
    <property type="entry name" value="CHEB"/>
    <property type="match status" value="1"/>
</dbReference>
<dbReference type="Pfam" id="PF13596">
    <property type="entry name" value="PAS_10"/>
    <property type="match status" value="1"/>
</dbReference>
<dbReference type="CDD" id="cd16434">
    <property type="entry name" value="CheB-CheR_fusion"/>
    <property type="match status" value="1"/>
</dbReference>
<reference evidence="14 15" key="1">
    <citation type="submission" date="2019-12" db="EMBL/GenBank/DDBJ databases">
        <title>Litoreibacter badius sp. nov., a novel bacteriochlorophyll a-containing bacterium in the genus Litoreibacter.</title>
        <authorList>
            <person name="Kanamuro M."/>
            <person name="Takabe Y."/>
            <person name="Mori K."/>
            <person name="Takaichi S."/>
            <person name="Hanada S."/>
        </authorList>
    </citation>
    <scope>NUCLEOTIDE SEQUENCE [LARGE SCALE GENOMIC DNA]</scope>
    <source>
        <strain evidence="14 15">K6</strain>
    </source>
</reference>
<dbReference type="GO" id="GO:0005524">
    <property type="term" value="F:ATP binding"/>
    <property type="evidence" value="ECO:0007669"/>
    <property type="project" value="UniProtKB-KW"/>
</dbReference>
<dbReference type="Pfam" id="PF03705">
    <property type="entry name" value="CheR_N"/>
    <property type="match status" value="1"/>
</dbReference>
<dbReference type="SUPFAM" id="SSF47757">
    <property type="entry name" value="Chemotaxis receptor methyltransferase CheR, N-terminal domain"/>
    <property type="match status" value="1"/>
</dbReference>
<dbReference type="Pfam" id="PF08448">
    <property type="entry name" value="PAS_4"/>
    <property type="match status" value="1"/>
</dbReference>
<evidence type="ECO:0000256" key="6">
    <source>
        <dbReference type="ARBA" id="ARBA00022691"/>
    </source>
</evidence>
<keyword evidence="11" id="KW-0175">Coiled coil</keyword>
<keyword evidence="8" id="KW-0418">Kinase</keyword>
<protein>
    <submittedName>
        <fullName evidence="14">Chemotaxis protein CheR</fullName>
    </submittedName>
</protein>
<evidence type="ECO:0000256" key="2">
    <source>
        <dbReference type="ARBA" id="ARBA00001541"/>
    </source>
</evidence>
<feature type="coiled-coil region" evidence="11">
    <location>
        <begin position="950"/>
        <end position="1009"/>
    </location>
</feature>
<evidence type="ECO:0000256" key="5">
    <source>
        <dbReference type="ARBA" id="ARBA00022679"/>
    </source>
</evidence>
<dbReference type="InterPro" id="IPR035965">
    <property type="entry name" value="PAS-like_dom_sf"/>
</dbReference>
<dbReference type="InterPro" id="IPR036804">
    <property type="entry name" value="CheR_N_sf"/>
</dbReference>
<dbReference type="Proteomes" id="UP000436822">
    <property type="component" value="Unassembled WGS sequence"/>
</dbReference>
<sequence>MNDNSVVSSVASALQIVGIGASAGGLEALQGFIAGLPSAHNFAFVVVQHLDPDQESLLAELLSKRTETPVVTVGEKQKIEAQHIYLIAPGQSLTIKDGMLISTEFEHPRGRRRPIDALFESLAADQKSEAVAIVLSGTGSDGSNGVKAVKEGGGLVFVQEPEEAKYDGMPRSAIETSAYDLVLPVGEMVSALNDYFANMDDVEVDTLTSVEFLERVTKHIRYRTGHDFSSYKPATLLRRIAVRMSVLGISDANSYIRRLVENSDEASRLFKDILINVTSFFRDPDVFEALQADVIPKLVEGRGRDQEIRVWVPGCSTGQEAYTIGMLISEALERTEVAPQVSIFGTDIDDDALRVARLAQYPNTIADEIPGDLLAKYFRSRSDGYEVGTALRDMVRFSNQSLCKDPPFARIDLISCRNVLIYFSSEMQKSAMRVFQYALKPGGHLLLGTSESLTGDDNLFEESHRAHRIFTRRPGPSVKLNLPRMGGFLPQQSPMGRDPSASSVLSEPFAEAILTDFAPPFLFLSHIGDLVYASDAAAKYLKMKGGSAKLSITKLIRPELEPTVRRLINTKLAPGDVTSLYHEGEIDGKVVRLEVSRKLLNDDQQLLVLKDHYLSGGQDERPLLPEGDASRAYTQELELELDNARQTIRTTIEELETSNEELKSSNEEMMSMNEELQSANEELTTSNDELNSKILEIRDINADLSGLIESTQIATVFLDSSLKLRRFTPDAKNLFRFAKQDIGRALSDIGSSIDIDRLIEICSTVSERGMALEEEFEDKSGENFYRVRVVPYRSDKVGDGGVVFTCIDITELRQYALEAERNAELVKQGVAEIEELYRVTPQAMALLDHDLRYIRVNPGLAEINGTSVEAHMGKRMDDIVPGLREQVNRPAISVFETGVALEGLRVTGYTAAHPEDERIWDTDWYPVVYNGVVSSVGVNVRDVTEQVRTAAELKRVMHELQHRVKNMLSNVMALVSRTERIATADKPLLEDLSKRLEALAQTHQLLTRSNWTSAPLLNVLEPELTAVYGTDRVTLKGRNFPINSRAALSLGMAVHELATNAAKYGAFSNDTGHVELSWVRQDDGTEDVFIFTWKERGGPTVTKPDGAGFGTTLISSTIEGSLRGKVKMSWEPAGVSCVLTINADELEEKQDDGQFNLFEN</sequence>
<evidence type="ECO:0000256" key="1">
    <source>
        <dbReference type="ARBA" id="ARBA00000085"/>
    </source>
</evidence>
<dbReference type="Pfam" id="PF01339">
    <property type="entry name" value="CheB_methylest"/>
    <property type="match status" value="1"/>
</dbReference>
<feature type="domain" description="CheR-type methyltransferase" evidence="13">
    <location>
        <begin position="213"/>
        <end position="461"/>
    </location>
</feature>
<organism evidence="14 15">
    <name type="scientific">Litoreibacter roseus</name>
    <dbReference type="NCBI Taxonomy" id="2601869"/>
    <lineage>
        <taxon>Bacteria</taxon>
        <taxon>Pseudomonadati</taxon>
        <taxon>Pseudomonadota</taxon>
        <taxon>Alphaproteobacteria</taxon>
        <taxon>Rhodobacterales</taxon>
        <taxon>Roseobacteraceae</taxon>
        <taxon>Litoreibacter</taxon>
    </lineage>
</organism>
<dbReference type="Gene3D" id="3.40.50.180">
    <property type="entry name" value="Methylesterase CheB, C-terminal domain"/>
    <property type="match status" value="1"/>
</dbReference>
<proteinExistence type="predicted"/>
<accession>A0A6N6JHQ9</accession>
<keyword evidence="5" id="KW-0808">Transferase</keyword>
<name>A0A6N6JHQ9_9RHOB</name>
<feature type="domain" description="CheB-type methylesterase" evidence="12">
    <location>
        <begin position="10"/>
        <end position="192"/>
    </location>
</feature>
<dbReference type="GO" id="GO:0004673">
    <property type="term" value="F:protein histidine kinase activity"/>
    <property type="evidence" value="ECO:0007669"/>
    <property type="project" value="UniProtKB-EC"/>
</dbReference>
<keyword evidence="3" id="KW-0597">Phosphoprotein</keyword>
<dbReference type="Pfam" id="PF07536">
    <property type="entry name" value="HWE_HK"/>
    <property type="match status" value="1"/>
</dbReference>